<proteinExistence type="predicted"/>
<evidence type="ECO:0000313" key="3">
    <source>
        <dbReference type="RefSeq" id="XP_048334124.1"/>
    </source>
</evidence>
<keyword evidence="1" id="KW-0732">Signal</keyword>
<evidence type="ECO:0000256" key="1">
    <source>
        <dbReference type="SAM" id="SignalP"/>
    </source>
</evidence>
<name>A0ABM3IRP7_ZIZJJ</name>
<protein>
    <submittedName>
        <fullName evidence="3">Protein RETARDED ROOT GROWTH, mitochondrial-like</fullName>
    </submittedName>
</protein>
<evidence type="ECO:0000313" key="2">
    <source>
        <dbReference type="Proteomes" id="UP001652623"/>
    </source>
</evidence>
<feature type="chain" id="PRO_5045389557" evidence="1">
    <location>
        <begin position="23"/>
        <end position="160"/>
    </location>
</feature>
<dbReference type="Proteomes" id="UP001652623">
    <property type="component" value="Chromosome 3"/>
</dbReference>
<sequence>MGRWRRASFLLHHITAAAKSLALNPSFSSKPVHLSNRSRPTYHFLSLRRFSALPSRVLVDTDEFDSEDPHSCQNYGFGVQEDEDTGKIPVKAYFLCTSYFGILVKLVRGEEKRGANAKGSAAEGRALAKISRVRKPSIWAVPASCANRTAAILITFLVRI</sequence>
<keyword evidence="2" id="KW-1185">Reference proteome</keyword>
<feature type="signal peptide" evidence="1">
    <location>
        <begin position="1"/>
        <end position="22"/>
    </location>
</feature>
<dbReference type="RefSeq" id="XP_048334124.1">
    <property type="nucleotide sequence ID" value="XM_048478167.2"/>
</dbReference>
<dbReference type="GeneID" id="125423563"/>
<gene>
    <name evidence="3" type="primary">LOC125423563</name>
</gene>
<organism evidence="2 3">
    <name type="scientific">Ziziphus jujuba</name>
    <name type="common">Chinese jujube</name>
    <name type="synonym">Ziziphus sativa</name>
    <dbReference type="NCBI Taxonomy" id="326968"/>
    <lineage>
        <taxon>Eukaryota</taxon>
        <taxon>Viridiplantae</taxon>
        <taxon>Streptophyta</taxon>
        <taxon>Embryophyta</taxon>
        <taxon>Tracheophyta</taxon>
        <taxon>Spermatophyta</taxon>
        <taxon>Magnoliopsida</taxon>
        <taxon>eudicotyledons</taxon>
        <taxon>Gunneridae</taxon>
        <taxon>Pentapetalae</taxon>
        <taxon>rosids</taxon>
        <taxon>fabids</taxon>
        <taxon>Rosales</taxon>
        <taxon>Rhamnaceae</taxon>
        <taxon>Paliureae</taxon>
        <taxon>Ziziphus</taxon>
    </lineage>
</organism>
<reference evidence="3" key="1">
    <citation type="submission" date="2025-08" db="UniProtKB">
        <authorList>
            <consortium name="RefSeq"/>
        </authorList>
    </citation>
    <scope>IDENTIFICATION</scope>
    <source>
        <tissue evidence="3">Seedling</tissue>
    </source>
</reference>
<accession>A0ABM3IRP7</accession>